<name>A0A218XQS7_PUNGR</name>
<dbReference type="AlphaFoldDB" id="A0A218XQS7"/>
<proteinExistence type="predicted"/>
<evidence type="ECO:0000313" key="1">
    <source>
        <dbReference type="EMBL" id="OWM87535.1"/>
    </source>
</evidence>
<reference evidence="2" key="1">
    <citation type="journal article" date="2017" name="Plant J.">
        <title>The pomegranate (Punica granatum L.) genome and the genomics of punicalagin biosynthesis.</title>
        <authorList>
            <person name="Qin G."/>
            <person name="Xu C."/>
            <person name="Ming R."/>
            <person name="Tang H."/>
            <person name="Guyot R."/>
            <person name="Kramer E.M."/>
            <person name="Hu Y."/>
            <person name="Yi X."/>
            <person name="Qi Y."/>
            <person name="Xu X."/>
            <person name="Gao Z."/>
            <person name="Pan H."/>
            <person name="Jian J."/>
            <person name="Tian Y."/>
            <person name="Yue Z."/>
            <person name="Xu Y."/>
        </authorList>
    </citation>
    <scope>NUCLEOTIDE SEQUENCE [LARGE SCALE GENOMIC DNA]</scope>
    <source>
        <strain evidence="2">cv. Dabenzi</strain>
    </source>
</reference>
<protein>
    <submittedName>
        <fullName evidence="1">Uncharacterized protein</fullName>
    </submittedName>
</protein>
<accession>A0A218XQS7</accession>
<evidence type="ECO:0000313" key="2">
    <source>
        <dbReference type="Proteomes" id="UP000197138"/>
    </source>
</evidence>
<sequence>MVRPFNLTWPAHYVKEAVVYMVTDDLAVKPLTVSSITAVLGKNDIKATRLLRRRLSVLARRR</sequence>
<gene>
    <name evidence="1" type="ORF">CDL15_Pgr022647</name>
</gene>
<organism evidence="1 2">
    <name type="scientific">Punica granatum</name>
    <name type="common">Pomegranate</name>
    <dbReference type="NCBI Taxonomy" id="22663"/>
    <lineage>
        <taxon>Eukaryota</taxon>
        <taxon>Viridiplantae</taxon>
        <taxon>Streptophyta</taxon>
        <taxon>Embryophyta</taxon>
        <taxon>Tracheophyta</taxon>
        <taxon>Spermatophyta</taxon>
        <taxon>Magnoliopsida</taxon>
        <taxon>eudicotyledons</taxon>
        <taxon>Gunneridae</taxon>
        <taxon>Pentapetalae</taxon>
        <taxon>rosids</taxon>
        <taxon>malvids</taxon>
        <taxon>Myrtales</taxon>
        <taxon>Lythraceae</taxon>
        <taxon>Punica</taxon>
    </lineage>
</organism>
<comment type="caution">
    <text evidence="1">The sequence shown here is derived from an EMBL/GenBank/DDBJ whole genome shotgun (WGS) entry which is preliminary data.</text>
</comment>
<dbReference type="Proteomes" id="UP000197138">
    <property type="component" value="Unassembled WGS sequence"/>
</dbReference>
<dbReference type="EMBL" id="MTKT01000813">
    <property type="protein sequence ID" value="OWM87535.1"/>
    <property type="molecule type" value="Genomic_DNA"/>
</dbReference>